<proteinExistence type="predicted"/>
<evidence type="ECO:0000313" key="3">
    <source>
        <dbReference type="Proteomes" id="UP000588369"/>
    </source>
</evidence>
<sequence>MSFADIAASGWKAFWSNLLAPGTIGLFIALAVICLLLGFAFRRTMSGLQFALRAGSALLAFILIVGFLGVLGIDMNALTPAINWVLEQIHAPLYVKVA</sequence>
<keyword evidence="1" id="KW-0472">Membrane</keyword>
<keyword evidence="1" id="KW-1133">Transmembrane helix</keyword>
<accession>A0A7X9NQI6</accession>
<reference evidence="2 3" key="1">
    <citation type="submission" date="2020-04" db="EMBL/GenBank/DDBJ databases">
        <authorList>
            <person name="Hitch T.C.A."/>
            <person name="Wylensek D."/>
            <person name="Clavel T."/>
        </authorList>
    </citation>
    <scope>NUCLEOTIDE SEQUENCE [LARGE SCALE GENOMIC DNA]</scope>
    <source>
        <strain evidence="2 3">BSM-130-P53-3C</strain>
    </source>
</reference>
<dbReference type="AlphaFoldDB" id="A0A7X9NQI6"/>
<keyword evidence="1" id="KW-0812">Transmembrane</keyword>
<feature type="transmembrane region" description="Helical" evidence="1">
    <location>
        <begin position="50"/>
        <end position="73"/>
    </location>
</feature>
<evidence type="ECO:0000313" key="2">
    <source>
        <dbReference type="EMBL" id="NME61926.1"/>
    </source>
</evidence>
<gene>
    <name evidence="2" type="ORF">HF844_03780</name>
</gene>
<comment type="caution">
    <text evidence="2">The sequence shown here is derived from an EMBL/GenBank/DDBJ whole genome shotgun (WGS) entry which is preliminary data.</text>
</comment>
<organism evidence="2 3">
    <name type="scientific">Bifidobacterium thermophilum</name>
    <dbReference type="NCBI Taxonomy" id="33905"/>
    <lineage>
        <taxon>Bacteria</taxon>
        <taxon>Bacillati</taxon>
        <taxon>Actinomycetota</taxon>
        <taxon>Actinomycetes</taxon>
        <taxon>Bifidobacteriales</taxon>
        <taxon>Bifidobacteriaceae</taxon>
        <taxon>Bifidobacterium</taxon>
    </lineage>
</organism>
<dbReference type="Proteomes" id="UP000588369">
    <property type="component" value="Unassembled WGS sequence"/>
</dbReference>
<dbReference type="EMBL" id="JABAGI010000003">
    <property type="protein sequence ID" value="NME61926.1"/>
    <property type="molecule type" value="Genomic_DNA"/>
</dbReference>
<feature type="transmembrane region" description="Helical" evidence="1">
    <location>
        <begin position="18"/>
        <end position="38"/>
    </location>
</feature>
<name>A0A7X9NQI6_9BIFI</name>
<dbReference type="RefSeq" id="WP_168984025.1">
    <property type="nucleotide sequence ID" value="NZ_JABAGI010000003.1"/>
</dbReference>
<protein>
    <submittedName>
        <fullName evidence="2">Uncharacterized protein</fullName>
    </submittedName>
</protein>
<evidence type="ECO:0000256" key="1">
    <source>
        <dbReference type="SAM" id="Phobius"/>
    </source>
</evidence>